<dbReference type="Gene3D" id="3.40.1030.10">
    <property type="entry name" value="Nucleoside phosphorylase/phosphoribosyltransferase catalytic domain"/>
    <property type="match status" value="1"/>
</dbReference>
<accession>A0A450SR85</accession>
<protein>
    <submittedName>
        <fullName evidence="4">Phosphotransferase enzyme family protein</fullName>
    </submittedName>
</protein>
<dbReference type="EMBL" id="CAADEX010000059">
    <property type="protein sequence ID" value="VFJ56543.1"/>
    <property type="molecule type" value="Genomic_DNA"/>
</dbReference>
<evidence type="ECO:0000313" key="4">
    <source>
        <dbReference type="EMBL" id="VFJ56543.1"/>
    </source>
</evidence>
<keyword evidence="1" id="KW-0328">Glycosyltransferase</keyword>
<dbReference type="InterPro" id="IPR045544">
    <property type="entry name" value="TCAD9"/>
</dbReference>
<dbReference type="PANTHER" id="PTHR10515">
    <property type="entry name" value="THYMIDINE PHOSPHORYLASE"/>
    <property type="match status" value="1"/>
</dbReference>
<reference evidence="4" key="1">
    <citation type="submission" date="2019-02" db="EMBL/GenBank/DDBJ databases">
        <authorList>
            <person name="Gruber-Vodicka R. H."/>
            <person name="Seah K. B. B."/>
        </authorList>
    </citation>
    <scope>NUCLEOTIDE SEQUENCE</scope>
    <source>
        <strain evidence="4">BECK_DK47</strain>
    </source>
</reference>
<dbReference type="Gene3D" id="3.90.1200.10">
    <property type="match status" value="1"/>
</dbReference>
<dbReference type="SUPFAM" id="SSF56112">
    <property type="entry name" value="Protein kinase-like (PK-like)"/>
    <property type="match status" value="1"/>
</dbReference>
<organism evidence="4">
    <name type="scientific">Candidatus Kentrum sp. DK</name>
    <dbReference type="NCBI Taxonomy" id="2126562"/>
    <lineage>
        <taxon>Bacteria</taxon>
        <taxon>Pseudomonadati</taxon>
        <taxon>Pseudomonadota</taxon>
        <taxon>Gammaproteobacteria</taxon>
        <taxon>Candidatus Kentrum</taxon>
    </lineage>
</organism>
<dbReference type="GO" id="GO:0004645">
    <property type="term" value="F:1,4-alpha-oligoglucan phosphorylase activity"/>
    <property type="evidence" value="ECO:0007669"/>
    <property type="project" value="InterPro"/>
</dbReference>
<dbReference type="PANTHER" id="PTHR10515:SF0">
    <property type="entry name" value="THYMIDINE PHOSPHORYLASE"/>
    <property type="match status" value="1"/>
</dbReference>
<dbReference type="InterPro" id="IPR035902">
    <property type="entry name" value="Nuc_phospho_transferase"/>
</dbReference>
<evidence type="ECO:0000256" key="2">
    <source>
        <dbReference type="ARBA" id="ARBA00022679"/>
    </source>
</evidence>
<feature type="domain" description="Ternary complex associated" evidence="3">
    <location>
        <begin position="821"/>
        <end position="967"/>
    </location>
</feature>
<dbReference type="InterPro" id="IPR000053">
    <property type="entry name" value="Thymidine/pyrmidine_PPase"/>
</dbReference>
<evidence type="ECO:0000259" key="3">
    <source>
        <dbReference type="Pfam" id="PF19974"/>
    </source>
</evidence>
<dbReference type="SUPFAM" id="SSF52418">
    <property type="entry name" value="Nucleoside phosphorylase/phosphoribosyltransferase catalytic domain"/>
    <property type="match status" value="1"/>
</dbReference>
<sequence length="1499" mass="168860">MSQRNLIALALKAVTANLLQDQEVYFVTDPEEEADNISAFHSFFIGTSQKIPFILDCPSNVNKPPSFELLFEFAEKCEPRLAFRLTYAPEEDRKLFSILSALTERVRTPAFPIRETARFFQDLVSVEDGKRRDMLLQLAKLGALTDGGKGLSIPRIMGGLKPRIFVLDDYNNFIIRKEDGSFVAVELAGHVKTLYQSDNIEESISGYANNLNHLEIAATIHAPSLLIPESDAGSPTYNTIHTLLPVEEMDTYRSEIAAIIVDLEWLPSKKPVTPQPGDHSSDGTAWKGIWKEAGLMAIQLLRRRYPEIPCFVYTGEWNLEKLQKALASGAEWCFRKAQSHHGFHSPRNEREEDNWRYDLTLYSLTMQLEEAAISRYGALPQGIGITDDASSSLAEDWDIPLPNQLQLTGDTDGQRRLIKALGLEQPLGRCVRGRNLQQLVNRLFPDAIQVTPVETLKGKSKAQAVFFAVPANSTGTLATRLVKVASWPVLYKEFLAYSRIIRPRLNSHTANILTEPATTGVSTGWDMPFGALQYTLAGFPEGYRNLSSLNQRLGAQLANKGAGAQLAGMVQKTLNTVLAPLYGIQEEATSAHRQKRPLWDWLGWSLPPLVTGILVPLEVQFSRRDKDCLTIQGRAAGYPLSTAWVRAQRDLQKLSTHSTSEEALPSLWERADHQAWRNACFTYLQGFSLEEVEWGKEEIGEVMLRHPDLGYRVRLRGRADDIRRRFSATWLRSGMPVDVFVVTDEKNRDGKKLKEDILGPSLRQMPIFGADSQDTDQALAKLFECFGSLPELEQPQFDDPITMFVAGPPVGAGLQPHYTIRACRGAIHGDLNLDNILFPDDANVGWLIDFECAHSDGMVAYDIAKFEGEIWSHHLIPALLDIAGQWPEDGELPIKLLAWALLAADTNSMHIEPMEARFYALPHVGADCEAIWQSVRNAFHVLRTIRGFAFSKLSLEKEELWWALSAYLLVAIKFQPREQPWRAILIYLISAWYLGKVAPRMRGNIDEKLLTQLGEIPSALTQMHKREVDGLLMDARRRRIQADELASSMDKTALDWTAPEGKPSTVERWDLASTGGVANITPLFGYLLLMARQKSGENIAVPKISSRGSSCGTVDILESGGFHFISDPKQILHRCHRDGGVLCRQDKTLTPIDQALMARRKEVNAMKDPTLTYASIISKKRVMGCTHVIVDVKAGHDTKFVSPWFEKDSLDKWMGPGSDESLLRTDVLEDLELLLKSISSPASTSSTSQGWLGYKPSESLNPLKEIRWFVTDGDQPLCRAIGRQLILLHLDDLVTGCYGEKLLEKENRYREFYLRFLPEICELQITEADGKPDDGVFIGKVREQWKLLKNKLPEMGKFPAIKFFQRLKENRAEEKLTESFSKDILHRSWRLEPEMDVLVMTVSLGPYQPQWKTGTPLTVKRIHVWKLDALFSYLCGEDEFDPEVGIYLHCLPGEELGDVDTTPFLSVFFRPSRTREQDVFYMVSEFLTKHVVVAKRPGS</sequence>
<name>A0A450SR85_9GAMM</name>
<dbReference type="InterPro" id="IPR011009">
    <property type="entry name" value="Kinase-like_dom_sf"/>
</dbReference>
<dbReference type="GO" id="GO:0005829">
    <property type="term" value="C:cytosol"/>
    <property type="evidence" value="ECO:0007669"/>
    <property type="project" value="TreeGrafter"/>
</dbReference>
<keyword evidence="2 4" id="KW-0808">Transferase</keyword>
<dbReference type="Pfam" id="PF19974">
    <property type="entry name" value="TCAD9"/>
    <property type="match status" value="2"/>
</dbReference>
<gene>
    <name evidence="4" type="ORF">BECKDK2373B_GA0170837_105918</name>
</gene>
<feature type="domain" description="Ternary complex associated" evidence="3">
    <location>
        <begin position="449"/>
        <end position="606"/>
    </location>
</feature>
<dbReference type="GO" id="GO:0006206">
    <property type="term" value="P:pyrimidine nucleobase metabolic process"/>
    <property type="evidence" value="ECO:0007669"/>
    <property type="project" value="InterPro"/>
</dbReference>
<evidence type="ECO:0000256" key="1">
    <source>
        <dbReference type="ARBA" id="ARBA00022676"/>
    </source>
</evidence>
<proteinExistence type="predicted"/>